<dbReference type="Pfam" id="PF00400">
    <property type="entry name" value="WD40"/>
    <property type="match status" value="2"/>
</dbReference>
<evidence type="ECO:0000256" key="1">
    <source>
        <dbReference type="ARBA" id="ARBA00004123"/>
    </source>
</evidence>
<sequence length="441" mass="49969">MANLELLDPFAQDYPESLTASLAYGHATCARFSPRGDHLAAGLADGAVVIWDFVTAGISRLMRGHTRTVQSVCWSRDGRFLLSAARDWRTVLWDLADGSRKRSVSFEAPIWGADIHPYNHLMFVASLYEDKPVLVDIACLKAVKHILPSIPRRLQTEDDDDGEINEKQAAQDAKQLTLVSIYDRTGNYIYTGTSKGWLNVVWSNRLTSSNIKHIRLSPMGRDLVVNASDRIIRTLVPTNASTLPETIDFAVEHKFQDVVNRFQWNACGFSSNGDYVMASTFKEHDIYVWERTMGSLVKMLEGPREELTDVDWHPTRPVVTALGLESGIIYIWATSHSEGWSTFAPDFKELEENIEYEEREDEFDMLPEEEASKRKQHDEDEDVDITTITHARGDHGFLLPVILDPNEEEDSIPQPCSPKKRNEVNGKPKPNGKKPTKRKRE</sequence>
<keyword evidence="2 5" id="KW-0853">WD repeat</keyword>
<dbReference type="OMA" id="DYEDDIM"/>
<dbReference type="PROSITE" id="PS00678">
    <property type="entry name" value="WD_REPEATS_1"/>
    <property type="match status" value="1"/>
</dbReference>
<evidence type="ECO:0000256" key="2">
    <source>
        <dbReference type="ARBA" id="ARBA00022574"/>
    </source>
</evidence>
<name>A0A1U7LJ68_NEOID</name>
<keyword evidence="3" id="KW-0677">Repeat</keyword>
<dbReference type="Gene3D" id="2.130.10.10">
    <property type="entry name" value="YVTN repeat-like/Quinoprotein amine dehydrogenase"/>
    <property type="match status" value="1"/>
</dbReference>
<evidence type="ECO:0000313" key="8">
    <source>
        <dbReference type="Proteomes" id="UP000186594"/>
    </source>
</evidence>
<dbReference type="OrthoDB" id="196858at2759"/>
<feature type="repeat" description="WD" evidence="5">
    <location>
        <begin position="62"/>
        <end position="103"/>
    </location>
</feature>
<feature type="repeat" description="WD" evidence="5">
    <location>
        <begin position="32"/>
        <end position="52"/>
    </location>
</feature>
<dbReference type="AlphaFoldDB" id="A0A1U7LJ68"/>
<organism evidence="7 8">
    <name type="scientific">Neolecta irregularis (strain DAH-3)</name>
    <dbReference type="NCBI Taxonomy" id="1198029"/>
    <lineage>
        <taxon>Eukaryota</taxon>
        <taxon>Fungi</taxon>
        <taxon>Dikarya</taxon>
        <taxon>Ascomycota</taxon>
        <taxon>Taphrinomycotina</taxon>
        <taxon>Neolectales</taxon>
        <taxon>Neolectaceae</taxon>
        <taxon>Neolecta</taxon>
    </lineage>
</organism>
<protein>
    <submittedName>
        <fullName evidence="7">Set1 complex component swd1</fullName>
    </submittedName>
</protein>
<gene>
    <name evidence="7" type="ORF">NEOLI_003099</name>
</gene>
<feature type="region of interest" description="Disordered" evidence="6">
    <location>
        <begin position="400"/>
        <end position="441"/>
    </location>
</feature>
<dbReference type="InterPro" id="IPR036322">
    <property type="entry name" value="WD40_repeat_dom_sf"/>
</dbReference>
<dbReference type="InterPro" id="IPR001680">
    <property type="entry name" value="WD40_rpt"/>
</dbReference>
<dbReference type="GO" id="GO:0048188">
    <property type="term" value="C:Set1C/COMPASS complex"/>
    <property type="evidence" value="ECO:0007669"/>
    <property type="project" value="InterPro"/>
</dbReference>
<evidence type="ECO:0000256" key="3">
    <source>
        <dbReference type="ARBA" id="ARBA00022737"/>
    </source>
</evidence>
<comment type="caution">
    <text evidence="7">The sequence shown here is derived from an EMBL/GenBank/DDBJ whole genome shotgun (WGS) entry which is preliminary data.</text>
</comment>
<proteinExistence type="predicted"/>
<dbReference type="PROSITE" id="PS50294">
    <property type="entry name" value="WD_REPEATS_REGION"/>
    <property type="match status" value="1"/>
</dbReference>
<dbReference type="InterPro" id="IPR015943">
    <property type="entry name" value="WD40/YVTN_repeat-like_dom_sf"/>
</dbReference>
<evidence type="ECO:0000313" key="7">
    <source>
        <dbReference type="EMBL" id="OLL22689.1"/>
    </source>
</evidence>
<dbReference type="InterPro" id="IPR019775">
    <property type="entry name" value="WD40_repeat_CS"/>
</dbReference>
<feature type="compositionally biased region" description="Basic residues" evidence="6">
    <location>
        <begin position="430"/>
        <end position="441"/>
    </location>
</feature>
<feature type="compositionally biased region" description="Acidic residues" evidence="6">
    <location>
        <begin position="358"/>
        <end position="369"/>
    </location>
</feature>
<evidence type="ECO:0000256" key="5">
    <source>
        <dbReference type="PROSITE-ProRule" id="PRU00221"/>
    </source>
</evidence>
<dbReference type="SMART" id="SM00320">
    <property type="entry name" value="WD40"/>
    <property type="match status" value="4"/>
</dbReference>
<dbReference type="PROSITE" id="PS50082">
    <property type="entry name" value="WD_REPEATS_2"/>
    <property type="match status" value="2"/>
</dbReference>
<accession>A0A1U7LJ68</accession>
<dbReference type="InterPro" id="IPR037850">
    <property type="entry name" value="RBBP5/Swd1"/>
</dbReference>
<evidence type="ECO:0000256" key="4">
    <source>
        <dbReference type="ARBA" id="ARBA00023242"/>
    </source>
</evidence>
<dbReference type="SUPFAM" id="SSF50978">
    <property type="entry name" value="WD40 repeat-like"/>
    <property type="match status" value="1"/>
</dbReference>
<comment type="subcellular location">
    <subcellularLocation>
        <location evidence="1">Nucleus</location>
    </subcellularLocation>
</comment>
<keyword evidence="4" id="KW-0539">Nucleus</keyword>
<dbReference type="PANTHER" id="PTHR44040">
    <property type="entry name" value="RETINOBLASTOMA-BINDING PROTEIN 5"/>
    <property type="match status" value="1"/>
</dbReference>
<dbReference type="Proteomes" id="UP000186594">
    <property type="component" value="Unassembled WGS sequence"/>
</dbReference>
<evidence type="ECO:0000256" key="6">
    <source>
        <dbReference type="SAM" id="MobiDB-lite"/>
    </source>
</evidence>
<dbReference type="EMBL" id="LXFE01002939">
    <property type="protein sequence ID" value="OLL22689.1"/>
    <property type="molecule type" value="Genomic_DNA"/>
</dbReference>
<feature type="region of interest" description="Disordered" evidence="6">
    <location>
        <begin position="358"/>
        <end position="382"/>
    </location>
</feature>
<reference evidence="7 8" key="1">
    <citation type="submission" date="2016-04" db="EMBL/GenBank/DDBJ databases">
        <title>Evolutionary innovation and constraint leading to complex multicellularity in the Ascomycota.</title>
        <authorList>
            <person name="Cisse O."/>
            <person name="Nguyen A."/>
            <person name="Hewitt D.A."/>
            <person name="Jedd G."/>
            <person name="Stajich J.E."/>
        </authorList>
    </citation>
    <scope>NUCLEOTIDE SEQUENCE [LARGE SCALE GENOMIC DNA]</scope>
    <source>
        <strain evidence="7 8">DAH-3</strain>
    </source>
</reference>
<dbReference type="STRING" id="1198029.A0A1U7LJ68"/>
<dbReference type="PANTHER" id="PTHR44040:SF1">
    <property type="entry name" value="RETINOBLASTOMA-BINDING PROTEIN 5"/>
    <property type="match status" value="1"/>
</dbReference>
<keyword evidence="8" id="KW-1185">Reference proteome</keyword>